<keyword evidence="7 14" id="KW-0067">ATP-binding</keyword>
<proteinExistence type="inferred from homology"/>
<sequence>MSLQSNSVKPTEIPLSQIRRPLAPVLDPQKINAMVATMKGVPTASKTCSLEEAAAAASSKELPPVDVLGVRAHDQTLYYAFGGCHRLQAYDRRARETQNAAFPVRCRVLPATPRQIRLYLGSSLDIE</sequence>
<evidence type="ECO:0000256" key="8">
    <source>
        <dbReference type="ARBA" id="ARBA00022862"/>
    </source>
</evidence>
<dbReference type="EC" id="1.8.98.2" evidence="4 14"/>
<comment type="catalytic activity">
    <reaction evidence="12 14">
        <text>S-hydroxy-S-oxy-L-cysteinyl-[peroxiredoxin] + [protein]-dithiol + ATP = S-hydroxy-L-cysteinyl-[peroxiredoxin] + [protein]-disulfide + ADP + phosphate</text>
        <dbReference type="Rhea" id="RHEA:17545"/>
        <dbReference type="Rhea" id="RHEA-COMP:10593"/>
        <dbReference type="Rhea" id="RHEA-COMP:10594"/>
        <dbReference type="Rhea" id="RHEA-COMP:13681"/>
        <dbReference type="Rhea" id="RHEA-COMP:17976"/>
        <dbReference type="ChEBI" id="CHEBI:29950"/>
        <dbReference type="ChEBI" id="CHEBI:30616"/>
        <dbReference type="ChEBI" id="CHEBI:43474"/>
        <dbReference type="ChEBI" id="CHEBI:50058"/>
        <dbReference type="ChEBI" id="CHEBI:61973"/>
        <dbReference type="ChEBI" id="CHEBI:61974"/>
        <dbReference type="ChEBI" id="CHEBI:456216"/>
        <dbReference type="EC" id="1.8.98.2"/>
    </reaction>
</comment>
<keyword evidence="6 14" id="KW-0547">Nucleotide-binding</keyword>
<dbReference type="GO" id="GO:0005634">
    <property type="term" value="C:nucleus"/>
    <property type="evidence" value="ECO:0007669"/>
    <property type="project" value="UniProtKB-SubCell"/>
</dbReference>
<keyword evidence="19" id="KW-1185">Reference proteome</keyword>
<protein>
    <recommendedName>
        <fullName evidence="13 14">Sulfiredoxin</fullName>
        <ecNumber evidence="4 14">1.8.98.2</ecNumber>
    </recommendedName>
</protein>
<evidence type="ECO:0000256" key="7">
    <source>
        <dbReference type="ARBA" id="ARBA00022840"/>
    </source>
</evidence>
<comment type="similarity">
    <text evidence="3 14">Belongs to the sulfiredoxin family.</text>
</comment>
<keyword evidence="9 14" id="KW-0560">Oxidoreductase</keyword>
<comment type="subcellular location">
    <subcellularLocation>
        <location evidence="2">Cytoplasm</location>
    </subcellularLocation>
    <subcellularLocation>
        <location evidence="1">Nucleus</location>
    </subcellularLocation>
</comment>
<evidence type="ECO:0000259" key="17">
    <source>
        <dbReference type="SMART" id="SM00470"/>
    </source>
</evidence>
<evidence type="ECO:0000256" key="16">
    <source>
        <dbReference type="PIRSR" id="PIRSR017267-2"/>
    </source>
</evidence>
<gene>
    <name evidence="18" type="primary">SRX1_2</name>
    <name evidence="18" type="ORF">GRS66_008992</name>
</gene>
<organism evidence="18 19">
    <name type="scientific">Saccharomyces pastorianus</name>
    <name type="common">Lager yeast</name>
    <name type="synonym">Saccharomyces cerevisiae x Saccharomyces eubayanus</name>
    <dbReference type="NCBI Taxonomy" id="27292"/>
    <lineage>
        <taxon>Eukaryota</taxon>
        <taxon>Fungi</taxon>
        <taxon>Dikarya</taxon>
        <taxon>Ascomycota</taxon>
        <taxon>Saccharomycotina</taxon>
        <taxon>Saccharomycetes</taxon>
        <taxon>Saccharomycetales</taxon>
        <taxon>Saccharomycetaceae</taxon>
        <taxon>Saccharomyces</taxon>
    </lineage>
</organism>
<accession>A0A6C1EAL3</accession>
<dbReference type="Proteomes" id="UP000501346">
    <property type="component" value="Chromosome SeXI"/>
</dbReference>
<dbReference type="EMBL" id="CP049008">
    <property type="protein sequence ID" value="QID86368.1"/>
    <property type="molecule type" value="Genomic_DNA"/>
</dbReference>
<dbReference type="PANTHER" id="PTHR21348:SF2">
    <property type="entry name" value="SULFIREDOXIN-1"/>
    <property type="match status" value="1"/>
</dbReference>
<evidence type="ECO:0000256" key="2">
    <source>
        <dbReference type="ARBA" id="ARBA00004496"/>
    </source>
</evidence>
<dbReference type="GO" id="GO:0005737">
    <property type="term" value="C:cytoplasm"/>
    <property type="evidence" value="ECO:0007669"/>
    <property type="project" value="UniProtKB-SubCell"/>
</dbReference>
<dbReference type="GO" id="GO:0032542">
    <property type="term" value="F:sulfiredoxin activity"/>
    <property type="evidence" value="ECO:0007669"/>
    <property type="project" value="UniProtKB-EC"/>
</dbReference>
<evidence type="ECO:0000256" key="4">
    <source>
        <dbReference type="ARBA" id="ARBA00013055"/>
    </source>
</evidence>
<dbReference type="InterPro" id="IPR016692">
    <property type="entry name" value="Sulfiredoxin"/>
</dbReference>
<feature type="domain" description="ParB-like N-terminal" evidence="17">
    <location>
        <begin position="11"/>
        <end position="126"/>
    </location>
</feature>
<evidence type="ECO:0000256" key="10">
    <source>
        <dbReference type="ARBA" id="ARBA00023157"/>
    </source>
</evidence>
<evidence type="ECO:0000256" key="3">
    <source>
        <dbReference type="ARBA" id="ARBA00009609"/>
    </source>
</evidence>
<dbReference type="OrthoDB" id="10023328at2759"/>
<dbReference type="CDD" id="cd16395">
    <property type="entry name" value="Srx"/>
    <property type="match status" value="1"/>
</dbReference>
<dbReference type="InterPro" id="IPR003115">
    <property type="entry name" value="ParB_N"/>
</dbReference>
<name>A0A6C1EAL3_SACPS</name>
<dbReference type="AlphaFoldDB" id="A0A6C1EAL3"/>
<evidence type="ECO:0000256" key="11">
    <source>
        <dbReference type="ARBA" id="ARBA00023242"/>
    </source>
</evidence>
<dbReference type="FunFam" id="3.90.1530.10:FF:000005">
    <property type="entry name" value="Sulfiredoxin"/>
    <property type="match status" value="1"/>
</dbReference>
<dbReference type="GO" id="GO:0034599">
    <property type="term" value="P:cellular response to oxidative stress"/>
    <property type="evidence" value="ECO:0007669"/>
    <property type="project" value="TreeGrafter"/>
</dbReference>
<dbReference type="Gene3D" id="3.90.1530.10">
    <property type="entry name" value="Conserved hypothetical protein from pyrococcus furiosus pfu- 392566-001, ParB domain"/>
    <property type="match status" value="1"/>
</dbReference>
<dbReference type="Pfam" id="PF02195">
    <property type="entry name" value="ParB_N"/>
    <property type="match status" value="1"/>
</dbReference>
<dbReference type="PANTHER" id="PTHR21348">
    <property type="match status" value="1"/>
</dbReference>
<dbReference type="SUPFAM" id="SSF110849">
    <property type="entry name" value="ParB/Sulfiredoxin"/>
    <property type="match status" value="1"/>
</dbReference>
<keyword evidence="10 16" id="KW-1015">Disulfide bond</keyword>
<keyword evidence="5" id="KW-0963">Cytoplasm</keyword>
<dbReference type="GO" id="GO:0005524">
    <property type="term" value="F:ATP binding"/>
    <property type="evidence" value="ECO:0007669"/>
    <property type="project" value="UniProtKB-KW"/>
</dbReference>
<evidence type="ECO:0000256" key="15">
    <source>
        <dbReference type="PIRSR" id="PIRSR017267-1"/>
    </source>
</evidence>
<feature type="binding site" evidence="15">
    <location>
        <begin position="83"/>
        <end position="86"/>
    </location>
    <ligand>
        <name>ATP</name>
        <dbReference type="ChEBI" id="CHEBI:30616"/>
    </ligand>
</feature>
<dbReference type="SMART" id="SM00470">
    <property type="entry name" value="ParB"/>
    <property type="match status" value="1"/>
</dbReference>
<reference evidence="18 19" key="1">
    <citation type="journal article" date="2019" name="BMC Genomics">
        <title>Chromosome level assembly and comparative genome analysis confirm lager-brewing yeasts originated from a single hybridization.</title>
        <authorList>
            <person name="Salazar A.N."/>
            <person name="Gorter de Vries A.R."/>
            <person name="van den Broek M."/>
            <person name="Brouwers N."/>
            <person name="de la Torre Cortes P."/>
            <person name="Kuijpers N.G.A."/>
            <person name="Daran J.G."/>
            <person name="Abeel T."/>
        </authorList>
    </citation>
    <scope>NUCLEOTIDE SEQUENCE [LARGE SCALE GENOMIC DNA]</scope>
    <source>
        <strain evidence="18 19">CBS 1483</strain>
    </source>
</reference>
<evidence type="ECO:0000256" key="5">
    <source>
        <dbReference type="ARBA" id="ARBA00022490"/>
    </source>
</evidence>
<evidence type="ECO:0000256" key="12">
    <source>
        <dbReference type="ARBA" id="ARBA00047514"/>
    </source>
</evidence>
<feature type="disulfide bond" description="Interchain" evidence="16">
    <location>
        <position position="84"/>
    </location>
</feature>
<evidence type="ECO:0000256" key="6">
    <source>
        <dbReference type="ARBA" id="ARBA00022741"/>
    </source>
</evidence>
<keyword evidence="8 14" id="KW-0049">Antioxidant</keyword>
<evidence type="ECO:0000256" key="13">
    <source>
        <dbReference type="ARBA" id="ARBA00070917"/>
    </source>
</evidence>
<keyword evidence="11" id="KW-0539">Nucleus</keyword>
<evidence type="ECO:0000313" key="19">
    <source>
        <dbReference type="Proteomes" id="UP000501346"/>
    </source>
</evidence>
<evidence type="ECO:0000313" key="18">
    <source>
        <dbReference type="EMBL" id="QID86368.1"/>
    </source>
</evidence>
<evidence type="ECO:0000256" key="1">
    <source>
        <dbReference type="ARBA" id="ARBA00004123"/>
    </source>
</evidence>
<evidence type="ECO:0000256" key="9">
    <source>
        <dbReference type="ARBA" id="ARBA00023002"/>
    </source>
</evidence>
<dbReference type="PIRSF" id="PIRSF017267">
    <property type="entry name" value="Sulfiredoxin"/>
    <property type="match status" value="1"/>
</dbReference>
<evidence type="ECO:0000256" key="14">
    <source>
        <dbReference type="PIRNR" id="PIRNR017267"/>
    </source>
</evidence>
<dbReference type="InterPro" id="IPR036086">
    <property type="entry name" value="ParB/Sulfiredoxin_sf"/>
</dbReference>